<feature type="domain" description="DUF3638" evidence="8">
    <location>
        <begin position="2004"/>
        <end position="2227"/>
    </location>
</feature>
<protein>
    <recommendedName>
        <fullName evidence="2">ubiquitinyl hydrolase 1</fullName>
        <ecNumber evidence="2">3.4.19.12</ecNumber>
    </recommendedName>
</protein>
<sequence>MSNYAPAVIEQVFNHIALPPRLPDHSDDDVGKINEGIIKHGVEAAEALFSLTGTEYQNVWTLVKQSLYLCGSIHEDGNINRYRLRDAFSGQKETACLILHISQQNAGLLILPVIKDRVIKEIAVECFEASPTSQSVLACTGALKCDYPGSAVTIPLDTCQRKSFQEVLATFLEQADEELIDRFAAKSKKAGATVNELRDTASPDLITQMLMCLLEAHGSQTAVPILRKRIRDDVCWNHAFLPWRRSPFYLVIRVCIQRMLYFIYGPEQGRAYYKVFIAMVHARLLQNATGKLPVELCHFLRAKLCRRLSKLEAERSDASCNTYSGLLDSCSANFSEIIQQATLSMDAEWRKFKNATQRCIPALPLRADKSDMCLQLPNSIGHLKSILNLPFNKKAAQDKSLIEKDLPKMVNQHYQSFSERYHVVHTLQRKFQNHRPVLAHKKTSCTEIAGWMNRYLDVVSVIEGNVQELSLMMVDLFELWVIMDTNAVQQYPLLAEYSCGFKSKILDVLQLSSLDDLIRLQKIQEYITKREKQSQFRSLTIFSDPKAKGFSDKYVRLSADTQRFQMLEREIQKASDKARMKKSIELQQVNGRYSQLCSQVMLPCTRQPGQIREKCIHCNAKKKRKKLIIYAHEDFLPTEVIPRRAVLFELAMPVELAVYRDTTWRLLSRFGMSEHSAVAKPSPLRGLLRDYSSLKPYNQHKRLKFHLGAITKSFLVSHYKGSSLPAPSDQVLLPFGPELRYYDTRNERWASALPMDLTFAHHFGLDSSVLALMGLQDDANFAAGADGRSSYEIMTRQNECPVNVTVHEYTTYQRLLQGQATRWLSLLRELGSSNLNFSQEATMHLISYLALQAGPNPVHTPLRLVHEVFEDAEFCHQLTTQVERILSQICNNWRESFCMDMLLTLILRILNLGPKSVATEALRLLHRVRHVTSEWAQKIRHEIQGGVPTETVERLSIYGLLSGILCKQTFSIPEGRSTDYNSLRTFFAACLAVQENIQDPTQLPPTIQKILVRDLRVTSYMDLFLRNHLPLDPICIESAIKTVWPHAASDERAYGPWKMLRKSDWWMESQIIATEFFRSQNVHYHPLDGHLLVDGKPVGKLPSQFRDSPNVQELFGNEHLLIFPSAMRGMEFMLATPRERHTVHFGRIKDQVVVRAHVKGNFLHLVPRQSFGTGGQADLPATLLIDCFHWLNLKTNQLEVRRKKNMWWFNRVGNWTIDIPTRQAFRKTGDLVDPHSGLFRQVAKIFDGFEDRENISVIQPTSRNILVEMKRMDLSFNVNAKGNLVCTQLHAEIDPDQDAGTWYGLQSGIVMRETSNRRQRSVIVPTGSPRYHRCGPHVLVKMTNDGQYGRYLIDSTLGRLKCEPDPLLVHTKSLLHALTSFPIPDTLTGRTGTEEAIACLNSASSQPWNPVGPSRADPLIHLTQLTPRRAYYPVHLKRQQQVFWDKDLTVTIQHDLYRPIIEAMATKLERLGMFALDECYQLQLGSEGVPHLRDRSYFRRRNFERGESTIVGLTQPRDASYLGRHNRQNSTERANVYEVVHILLHSPSYIRTPSSLAAIFDQAAFITGRIGKHNNASLNDILKGNLIQEWGPLTEMCRQYGEGRYDIMFKLATFGFAKDVNMDLLRTLAAVCIYSGMRGVILPEHAKYVDFHLNERPSLGFIKELIHSYSKISSESLRQAIKEHRVDSSTSFTDFNIMFQREAHRLATKILDQWPSQFITRPQMKVKTFRMDAMLKSIETDWQRLFRNMEFEEYLCKVQEVLDMHQTDYGISVPECIDASASYPIPHRTAAVPSMASLFSKNRSAENHRHKSMQGPASGHLWRKGSYANHYPPTQDGERNSNIRKGSRETRELRALVDEMMLSASKGRQAYAHNLKSSLDALESYQAHQGSSTRVTSLNYLEEEIPKSQHSVQQQLSRFVRSLTASDARHRWLSAGQLWPCLTPITILQRLRSSSQQVFGSGMKEAILDYGVAVTQLQQLLRICDAVKRSDSQRSRDEFENMGHENWQPERFPDWLLMEIDANILIRKTQVDVALATISPSSGSNSVLQMNMGQGKTSVVMPMALCVLANGKNLGRLMVPKSLLLQTAQTIQSRLGDLVGREVLHIPFSRKSPIEPAAIQEYGALHEKVLENSGIILTLPEHVLSFKLSGFQCLSDSKIQSASAIISTNSWLTRVSRDVIDECDFSLAVKTQLIYPSGSQLSLDGHPHRWRTAHILLGMVEEHLTDLETEFPGSLEVVRRPNGGFPFVHILQPMVEEALLTRLTSDLCSGKTNILPLVPPHNQDAVRNFISQVKLDESACEAAVHCFNGESTALKNLFLLRGLISHEILLLCLKKRWNVQYGLHPSRSPIAVPFHAKGVPSEQAEWGHPDVSILLTCLAFYYDGLSVDQLRQCLHSLSDSDDPAGEYGRWGAYVHNLPASLRHWNLISIDDDMQVREIWSYLRYGVTLINYFLDHCVFPVHAKQFSQRLQLSGWDVPIFSTQEKEPAVHTTGFSGTNDDRFLLPLTIKQNDLPALSHTNAEVLSYLLHSRNRSYVVASGQNGKRLTEEQFIRKLNAMNIRILIDAGAHILEHSNQGLARKWLDIDYKAPAAVYFDSGSKPWVMDRNYKEVPLLASSFTNDLDKCLVFLDEAHTRGTDLKFPPSSRAALTLSLGQTKDHTVQAAMRLRQLGTSQSVVFVASPEAHQSVLDVRRKSSKDAIDSTDVIAWLLEQTCRHHEQLRSLYLAQGYDFCRRTDAAFVNDQFLKDPEHRNRFLDTLLQKEEHSLKEIYTPNPRFDAFAGGTYMSQKIIKFGESLDSQRLGHGASLSTASTFAFAEVEQERECMYHVEQIREAQRPTRFAHCVFPGLHPAIRQFALTGRLEGSIGYETPFRALQQTTLGRKHRLRIEQRSRLFISDEFTRTIQLRQEGYWREDFLRPVHWLLWSPDTSTAIILIPEEAECVLSLLKPLNPSPTHLLVYAAPFAKTMVHFNSLNFYAYPTLPKDHEFPSTLKIELGLLSGCLFFTYDEYTAIVDYLNQHGNGARDSAILIFLQQWLSVTRKGREFSHTPMGYICQNRRLERTHAVFVDRSGDVDGDVVAKMGRLRLDTEGGDDSGDDIDVDGDVDGYFD</sequence>
<organism evidence="11 12">
    <name type="scientific">Aspergillus steynii IBT 23096</name>
    <dbReference type="NCBI Taxonomy" id="1392250"/>
    <lineage>
        <taxon>Eukaryota</taxon>
        <taxon>Fungi</taxon>
        <taxon>Dikarya</taxon>
        <taxon>Ascomycota</taxon>
        <taxon>Pezizomycotina</taxon>
        <taxon>Eurotiomycetes</taxon>
        <taxon>Eurotiomycetidae</taxon>
        <taxon>Eurotiales</taxon>
        <taxon>Aspergillaceae</taxon>
        <taxon>Aspergillus</taxon>
        <taxon>Aspergillus subgen. Circumdati</taxon>
    </lineage>
</organism>
<dbReference type="RefSeq" id="XP_024702479.1">
    <property type="nucleotide sequence ID" value="XM_024846946.1"/>
</dbReference>
<dbReference type="VEuPathDB" id="FungiDB:P170DRAFT_412866"/>
<name>A0A2I2G2T1_9EURO</name>
<evidence type="ECO:0000256" key="2">
    <source>
        <dbReference type="ARBA" id="ARBA00012759"/>
    </source>
</evidence>
<comment type="catalytic activity">
    <reaction evidence="1">
        <text>Thiol-dependent hydrolysis of ester, thioester, amide, peptide and isopeptide bonds formed by the C-terminal Gly of ubiquitin (a 76-residue protein attached to proteins as an intracellular targeting signal).</text>
        <dbReference type="EC" id="3.4.19.12"/>
    </reaction>
</comment>
<dbReference type="Pfam" id="PF12340">
    <property type="entry name" value="DUF3638"/>
    <property type="match status" value="1"/>
</dbReference>
<dbReference type="GO" id="GO:0004843">
    <property type="term" value="F:cysteine-type deubiquitinase activity"/>
    <property type="evidence" value="ECO:0007669"/>
    <property type="project" value="UniProtKB-EC"/>
</dbReference>
<feature type="compositionally biased region" description="Basic and acidic residues" evidence="7">
    <location>
        <begin position="1836"/>
        <end position="1848"/>
    </location>
</feature>
<dbReference type="STRING" id="1392250.A0A2I2G2T1"/>
<dbReference type="EMBL" id="MSFO01000006">
    <property type="protein sequence ID" value="PLB47177.1"/>
    <property type="molecule type" value="Genomic_DNA"/>
</dbReference>
<dbReference type="InterPro" id="IPR027417">
    <property type="entry name" value="P-loop_NTPase"/>
</dbReference>
<keyword evidence="3" id="KW-0645">Protease</keyword>
<keyword evidence="4" id="KW-0833">Ubl conjugation pathway</keyword>
<evidence type="ECO:0000313" key="12">
    <source>
        <dbReference type="Proteomes" id="UP000234275"/>
    </source>
</evidence>
<evidence type="ECO:0000256" key="5">
    <source>
        <dbReference type="ARBA" id="ARBA00022801"/>
    </source>
</evidence>
<evidence type="ECO:0000256" key="7">
    <source>
        <dbReference type="SAM" id="MobiDB-lite"/>
    </source>
</evidence>
<reference evidence="11 12" key="1">
    <citation type="submission" date="2016-12" db="EMBL/GenBank/DDBJ databases">
        <title>The genomes of Aspergillus section Nigri reveals drivers in fungal speciation.</title>
        <authorList>
            <consortium name="DOE Joint Genome Institute"/>
            <person name="Vesth T.C."/>
            <person name="Nybo J."/>
            <person name="Theobald S."/>
            <person name="Brandl J."/>
            <person name="Frisvad J.C."/>
            <person name="Nielsen K.F."/>
            <person name="Lyhne E.K."/>
            <person name="Kogle M.E."/>
            <person name="Kuo A."/>
            <person name="Riley R."/>
            <person name="Clum A."/>
            <person name="Nolan M."/>
            <person name="Lipzen A."/>
            <person name="Salamov A."/>
            <person name="Henrissat B."/>
            <person name="Wiebenga A."/>
            <person name="De Vries R.P."/>
            <person name="Grigoriev I.V."/>
            <person name="Mortensen U.H."/>
            <person name="Andersen M.R."/>
            <person name="Baker S.E."/>
        </authorList>
    </citation>
    <scope>NUCLEOTIDE SEQUENCE [LARGE SCALE GENOMIC DNA]</scope>
    <source>
        <strain evidence="11 12">IBT 23096</strain>
    </source>
</reference>
<evidence type="ECO:0000259" key="10">
    <source>
        <dbReference type="Pfam" id="PF20255"/>
    </source>
</evidence>
<comment type="caution">
    <text evidence="11">The sequence shown here is derived from an EMBL/GenBank/DDBJ whole genome shotgun (WGS) entry which is preliminary data.</text>
</comment>
<keyword evidence="5" id="KW-0378">Hydrolase</keyword>
<dbReference type="GeneID" id="36554645"/>
<evidence type="ECO:0000256" key="3">
    <source>
        <dbReference type="ARBA" id="ARBA00022670"/>
    </source>
</evidence>
<feature type="domain" description="DUF3645" evidence="9">
    <location>
        <begin position="2344"/>
        <end position="2376"/>
    </location>
</feature>
<dbReference type="SUPFAM" id="SSF52540">
    <property type="entry name" value="P-loop containing nucleoside triphosphate hydrolases"/>
    <property type="match status" value="1"/>
</dbReference>
<keyword evidence="6" id="KW-0788">Thiol protease</keyword>
<evidence type="ECO:0000259" key="8">
    <source>
        <dbReference type="Pfam" id="PF12340"/>
    </source>
</evidence>
<feature type="region of interest" description="Disordered" evidence="7">
    <location>
        <begin position="1827"/>
        <end position="1848"/>
    </location>
</feature>
<dbReference type="InterPro" id="IPR051346">
    <property type="entry name" value="OTU_Deubiquitinase"/>
</dbReference>
<evidence type="ECO:0000256" key="4">
    <source>
        <dbReference type="ARBA" id="ARBA00022786"/>
    </source>
</evidence>
<dbReference type="GO" id="GO:0006508">
    <property type="term" value="P:proteolysis"/>
    <property type="evidence" value="ECO:0007669"/>
    <property type="project" value="UniProtKB-KW"/>
</dbReference>
<evidence type="ECO:0000256" key="6">
    <source>
        <dbReference type="ARBA" id="ARBA00022807"/>
    </source>
</evidence>
<evidence type="ECO:0000313" key="11">
    <source>
        <dbReference type="EMBL" id="PLB47177.1"/>
    </source>
</evidence>
<dbReference type="InterPro" id="IPR046541">
    <property type="entry name" value="DUF6606"/>
</dbReference>
<dbReference type="InterPro" id="IPR022099">
    <property type="entry name" value="DUF3638"/>
</dbReference>
<accession>A0A2I2G2T1</accession>
<evidence type="ECO:0000259" key="9">
    <source>
        <dbReference type="Pfam" id="PF12359"/>
    </source>
</evidence>
<dbReference type="Pfam" id="PF12359">
    <property type="entry name" value="DUF3645"/>
    <property type="match status" value="1"/>
</dbReference>
<dbReference type="InterPro" id="IPR022105">
    <property type="entry name" value="DUF3645"/>
</dbReference>
<evidence type="ECO:0000256" key="1">
    <source>
        <dbReference type="ARBA" id="ARBA00000707"/>
    </source>
</evidence>
<dbReference type="PANTHER" id="PTHR13367">
    <property type="entry name" value="UBIQUITIN THIOESTERASE"/>
    <property type="match status" value="1"/>
</dbReference>
<dbReference type="Pfam" id="PF20255">
    <property type="entry name" value="DUF6606"/>
    <property type="match status" value="1"/>
</dbReference>
<dbReference type="Proteomes" id="UP000234275">
    <property type="component" value="Unassembled WGS sequence"/>
</dbReference>
<feature type="compositionally biased region" description="Acidic residues" evidence="7">
    <location>
        <begin position="3088"/>
        <end position="3108"/>
    </location>
</feature>
<dbReference type="OrthoDB" id="3182339at2759"/>
<gene>
    <name evidence="11" type="ORF">P170DRAFT_412866</name>
</gene>
<dbReference type="PANTHER" id="PTHR13367:SF33">
    <property type="entry name" value="P-LOOP CONTAINING NUCLEOSIDE TRIPHOSPHATE HYDROLASE PROTEIN"/>
    <property type="match status" value="1"/>
</dbReference>
<feature type="domain" description="DUF6606" evidence="10">
    <location>
        <begin position="12"/>
        <end position="286"/>
    </location>
</feature>
<keyword evidence="12" id="KW-1185">Reference proteome</keyword>
<dbReference type="EC" id="3.4.19.12" evidence="2"/>
<feature type="region of interest" description="Disordered" evidence="7">
    <location>
        <begin position="3087"/>
        <end position="3108"/>
    </location>
</feature>
<proteinExistence type="predicted"/>